<evidence type="ECO:0000256" key="1">
    <source>
        <dbReference type="SAM" id="MobiDB-lite"/>
    </source>
</evidence>
<gene>
    <name evidence="2" type="ORF">COB67_06710</name>
</gene>
<name>A0A2A4T3Y9_9DELT</name>
<dbReference type="AlphaFoldDB" id="A0A2A4T3Y9"/>
<evidence type="ECO:0008006" key="4">
    <source>
        <dbReference type="Google" id="ProtNLM"/>
    </source>
</evidence>
<protein>
    <recommendedName>
        <fullName evidence="4">AP2/ERF domain-containing protein</fullName>
    </recommendedName>
</protein>
<accession>A0A2A4T3Y9</accession>
<dbReference type="EMBL" id="NVSR01000036">
    <property type="protein sequence ID" value="PCI28336.1"/>
    <property type="molecule type" value="Genomic_DNA"/>
</dbReference>
<comment type="caution">
    <text evidence="2">The sequence shown here is derived from an EMBL/GenBank/DDBJ whole genome shotgun (WGS) entry which is preliminary data.</text>
</comment>
<feature type="region of interest" description="Disordered" evidence="1">
    <location>
        <begin position="63"/>
        <end position="88"/>
    </location>
</feature>
<proteinExistence type="predicted"/>
<dbReference type="Proteomes" id="UP000218113">
    <property type="component" value="Unassembled WGS sequence"/>
</dbReference>
<sequence>MTISRIDQSQKYQHGWWVRYFEYGAKRPVAQKFFSDRMFSGREFSYLEAQRYEKFLKEKYNYKDRRQPEGSPNPDIRRPKIRNKANKTGILGVQRSRRVHPGGKIYEAYIASYPIAPRKNKLHVYSVSKFGERTAFRLAIMARILGLASYYDERYRLPDQFKTPEEEPETP</sequence>
<evidence type="ECO:0000313" key="2">
    <source>
        <dbReference type="EMBL" id="PCI28336.1"/>
    </source>
</evidence>
<evidence type="ECO:0000313" key="3">
    <source>
        <dbReference type="Proteomes" id="UP000218113"/>
    </source>
</evidence>
<reference evidence="3" key="1">
    <citation type="submission" date="2017-08" db="EMBL/GenBank/DDBJ databases">
        <title>A dynamic microbial community with high functional redundancy inhabits the cold, oxic subseafloor aquifer.</title>
        <authorList>
            <person name="Tully B.J."/>
            <person name="Wheat C.G."/>
            <person name="Glazer B.T."/>
            <person name="Huber J.A."/>
        </authorList>
    </citation>
    <scope>NUCLEOTIDE SEQUENCE [LARGE SCALE GENOMIC DNA]</scope>
</reference>
<organism evidence="2 3">
    <name type="scientific">SAR324 cluster bacterium</name>
    <dbReference type="NCBI Taxonomy" id="2024889"/>
    <lineage>
        <taxon>Bacteria</taxon>
        <taxon>Deltaproteobacteria</taxon>
        <taxon>SAR324 cluster</taxon>
    </lineage>
</organism>